<sequence length="341" mass="38206">MGGDVSQLSHPSGDDLGFSCIRHFIIFNEPDGNWASTNGDYKLWESMAERFLKEMSRYPGLADVDLAGPDAVMDYRNPASEFGTEGWIAQSAADLDSHIGIYDIHAYPGQHYVRSGEFAEELKKLRKAVPEGKKILFGEAGYKYDSPEDTLLMKEYRRRVEGHPFTKGSDCNMLVYDYFYALDMPLFAMEAMNNGFSGAAAWMLDDAMHSNGDSGKTEDIKIWGMWNTVGSEVFGDPSQEELRPWYYTWSMMCRYFPAGTDILDIAREKAEGIHCVAGKKDGRYSIAILNISDSDFNTEVSFPGKLQDASVFCYREEDAANTGTCPEPIETGIRTSKVKDP</sequence>
<evidence type="ECO:0008006" key="3">
    <source>
        <dbReference type="Google" id="ProtNLM"/>
    </source>
</evidence>
<evidence type="ECO:0000313" key="1">
    <source>
        <dbReference type="EMBL" id="MBO8454874.1"/>
    </source>
</evidence>
<dbReference type="InterPro" id="IPR017853">
    <property type="entry name" value="GH"/>
</dbReference>
<dbReference type="SUPFAM" id="SSF51445">
    <property type="entry name" value="(Trans)glycosidases"/>
    <property type="match status" value="1"/>
</dbReference>
<dbReference type="EMBL" id="JADIMK010000005">
    <property type="protein sequence ID" value="MBO8454874.1"/>
    <property type="molecule type" value="Genomic_DNA"/>
</dbReference>
<gene>
    <name evidence="1" type="ORF">IAC08_00505</name>
</gene>
<dbReference type="AlphaFoldDB" id="A0A9D9HJ97"/>
<name>A0A9D9HJ97_9BACT</name>
<reference evidence="1" key="2">
    <citation type="journal article" date="2021" name="PeerJ">
        <title>Extensive microbial diversity within the chicken gut microbiome revealed by metagenomics and culture.</title>
        <authorList>
            <person name="Gilroy R."/>
            <person name="Ravi A."/>
            <person name="Getino M."/>
            <person name="Pursley I."/>
            <person name="Horton D.L."/>
            <person name="Alikhan N.F."/>
            <person name="Baker D."/>
            <person name="Gharbi K."/>
            <person name="Hall N."/>
            <person name="Watson M."/>
            <person name="Adriaenssens E.M."/>
            <person name="Foster-Nyarko E."/>
            <person name="Jarju S."/>
            <person name="Secka A."/>
            <person name="Antonio M."/>
            <person name="Oren A."/>
            <person name="Chaudhuri R.R."/>
            <person name="La Ragione R."/>
            <person name="Hildebrand F."/>
            <person name="Pallen M.J."/>
        </authorList>
    </citation>
    <scope>NUCLEOTIDE SEQUENCE</scope>
    <source>
        <strain evidence="1">B1-3475</strain>
    </source>
</reference>
<protein>
    <recommendedName>
        <fullName evidence="3">Glycoside hydrolase family 5 domain-containing protein</fullName>
    </recommendedName>
</protein>
<dbReference type="Proteomes" id="UP000823617">
    <property type="component" value="Unassembled WGS sequence"/>
</dbReference>
<proteinExistence type="predicted"/>
<dbReference type="Gene3D" id="3.20.20.80">
    <property type="entry name" value="Glycosidases"/>
    <property type="match status" value="1"/>
</dbReference>
<reference evidence="1" key="1">
    <citation type="submission" date="2020-10" db="EMBL/GenBank/DDBJ databases">
        <authorList>
            <person name="Gilroy R."/>
        </authorList>
    </citation>
    <scope>NUCLEOTIDE SEQUENCE</scope>
    <source>
        <strain evidence="1">B1-3475</strain>
    </source>
</reference>
<accession>A0A9D9HJ97</accession>
<organism evidence="1 2">
    <name type="scientific">Candidatus Cryptobacteroides intestinigallinarum</name>
    <dbReference type="NCBI Taxonomy" id="2840767"/>
    <lineage>
        <taxon>Bacteria</taxon>
        <taxon>Pseudomonadati</taxon>
        <taxon>Bacteroidota</taxon>
        <taxon>Bacteroidia</taxon>
        <taxon>Bacteroidales</taxon>
        <taxon>Candidatus Cryptobacteroides</taxon>
    </lineage>
</organism>
<comment type="caution">
    <text evidence="1">The sequence shown here is derived from an EMBL/GenBank/DDBJ whole genome shotgun (WGS) entry which is preliminary data.</text>
</comment>
<evidence type="ECO:0000313" key="2">
    <source>
        <dbReference type="Proteomes" id="UP000823617"/>
    </source>
</evidence>